<evidence type="ECO:0000313" key="2">
    <source>
        <dbReference type="EMBL" id="MCS3917720.1"/>
    </source>
</evidence>
<dbReference type="InterPro" id="IPR016024">
    <property type="entry name" value="ARM-type_fold"/>
</dbReference>
<protein>
    <submittedName>
        <fullName evidence="2">HEAT repeat protein</fullName>
    </submittedName>
</protein>
<dbReference type="SMART" id="SM00567">
    <property type="entry name" value="EZ_HEAT"/>
    <property type="match status" value="3"/>
</dbReference>
<comment type="caution">
    <text evidence="2">The sequence shown here is derived from an EMBL/GenBank/DDBJ whole genome shotgun (WGS) entry which is preliminary data.</text>
</comment>
<organism evidence="2 3">
    <name type="scientific">Candidatus Fervidibacter sacchari</name>
    <dbReference type="NCBI Taxonomy" id="1448929"/>
    <lineage>
        <taxon>Bacteria</taxon>
        <taxon>Candidatus Fervidibacterota</taxon>
        <taxon>Candidatus Fervidibacter</taxon>
    </lineage>
</organism>
<dbReference type="RefSeq" id="WP_259092106.1">
    <property type="nucleotide sequence ID" value="NZ_CP130454.1"/>
</dbReference>
<dbReference type="Pfam" id="PF13646">
    <property type="entry name" value="HEAT_2"/>
    <property type="match status" value="1"/>
</dbReference>
<accession>A0ABT2EIF4</accession>
<dbReference type="EMBL" id="JANUCP010000001">
    <property type="protein sequence ID" value="MCS3917720.1"/>
    <property type="molecule type" value="Genomic_DNA"/>
</dbReference>
<proteinExistence type="predicted"/>
<evidence type="ECO:0000256" key="1">
    <source>
        <dbReference type="ARBA" id="ARBA00045876"/>
    </source>
</evidence>
<dbReference type="InterPro" id="IPR004155">
    <property type="entry name" value="PBS_lyase_HEAT"/>
</dbReference>
<evidence type="ECO:0000313" key="3">
    <source>
        <dbReference type="Proteomes" id="UP001204798"/>
    </source>
</evidence>
<reference evidence="2 3" key="1">
    <citation type="submission" date="2022-08" db="EMBL/GenBank/DDBJ databases">
        <title>Bacterial and archaeal communities from various locations to study Microbial Dark Matter (Phase II).</title>
        <authorList>
            <person name="Stepanauskas R."/>
        </authorList>
    </citation>
    <scope>NUCLEOTIDE SEQUENCE [LARGE SCALE GENOMIC DNA]</scope>
    <source>
        <strain evidence="2 3">PD1</strain>
    </source>
</reference>
<dbReference type="PANTHER" id="PTHR12697">
    <property type="entry name" value="PBS LYASE HEAT-LIKE PROTEIN"/>
    <property type="match status" value="1"/>
</dbReference>
<dbReference type="InterPro" id="IPR021133">
    <property type="entry name" value="HEAT_type_2"/>
</dbReference>
<sequence length="194" mass="22066">MKRYVPLLLVTASLALFAMIGVRLNWGRGTILPKPKSSKPDPIFWQKFRILNSIGKGRPFTESEMVLLRHTIVDPDEFVRVEAADALRRATHDPNQRKEAIQLLIGRLKDSSWIVRVYAISSLEHLKAKEALPHLRPLLNDPRPEVRERVLKALGNLGAKEFIPSIIPLLKDPSQEVRQQAKKTLEQLGYKVGE</sequence>
<dbReference type="PROSITE" id="PS50077">
    <property type="entry name" value="HEAT_REPEAT"/>
    <property type="match status" value="1"/>
</dbReference>
<name>A0ABT2EIF4_9BACT</name>
<dbReference type="PANTHER" id="PTHR12697:SF5">
    <property type="entry name" value="DEOXYHYPUSINE HYDROXYLASE"/>
    <property type="match status" value="1"/>
</dbReference>
<gene>
    <name evidence="2" type="ORF">M2350_000117</name>
</gene>
<dbReference type="InterPro" id="IPR011989">
    <property type="entry name" value="ARM-like"/>
</dbReference>
<dbReference type="SUPFAM" id="SSF48371">
    <property type="entry name" value="ARM repeat"/>
    <property type="match status" value="1"/>
</dbReference>
<dbReference type="Gene3D" id="1.25.10.10">
    <property type="entry name" value="Leucine-rich Repeat Variant"/>
    <property type="match status" value="1"/>
</dbReference>
<dbReference type="Proteomes" id="UP001204798">
    <property type="component" value="Unassembled WGS sequence"/>
</dbReference>
<comment type="function">
    <text evidence="1">Catalyzes the hydroxylation of the N(6)-(4-aminobutyl)-L-lysine intermediate produced by deoxyhypusine synthase/DHPS on a critical lysine of the eukaryotic translation initiation factor 5A/eIF-5A. This is the second step of the post-translational modification of that lysine into an unusual amino acid residue named hypusine. Hypusination is unique to mature eIF-5A factor and is essential for its function.</text>
</comment>
<keyword evidence="3" id="KW-1185">Reference proteome</keyword>